<comment type="caution">
    <text evidence="1">The sequence shown here is derived from an EMBL/GenBank/DDBJ whole genome shotgun (WGS) entry which is preliminary data.</text>
</comment>
<protein>
    <submittedName>
        <fullName evidence="1">Oligouridylate-binding protein 1B</fullName>
    </submittedName>
</protein>
<sequence>MQQHRLKQQTMMQQQSLYQYHPSLLAAPQIEPILSGNLPPRFDASTCRSVYVGNIHPQVTNALLQEVFSSTGPLEGCKLIKKDKSSYGFVDYFDRRSAALAIVTLNGRHIFGQPIKVNWAYASSQREDTSGHFNVFVGDLSPEVTDATLFACFSVFPTCSDARVMWDQKTGRSRGFGFVSFRNQEDAQSAINDLNGKWLGNRQIRCNWAAKGATSGDEKQSSDSKSVVELTNGISVLFAEDGQEKSNEDAPENNPQYTTVYVTSVDLHRHFHALCVGTIEDVRVQRDKGFGFVRYSTHPEASLAIQMGNARILCGKPIKIVVSADFGVCYATLVVMNTSEMAFLDVLSLILPVVNLCSWGSKPTPPGTSSTPLPPPPAPHLPGFSATDLAAYERQIALSKIAGAQALMHPQAQHALKLGMGAAGASQAIYDSSGFQNVATTQQLMYY</sequence>
<proteinExistence type="predicted"/>
<dbReference type="EMBL" id="CM039170">
    <property type="protein sequence ID" value="KAH9804740.1"/>
    <property type="molecule type" value="Genomic_DNA"/>
</dbReference>
<keyword evidence="2" id="KW-1185">Reference proteome</keyword>
<accession>A0ACB8P4R2</accession>
<reference evidence="2" key="1">
    <citation type="journal article" date="2023" name="Hortic. Res.">
        <title>A chromosome-level phased genome enabling allele-level studies in sweet orange: a case study on citrus Huanglongbing tolerance.</title>
        <authorList>
            <person name="Wu B."/>
            <person name="Yu Q."/>
            <person name="Deng Z."/>
            <person name="Duan Y."/>
            <person name="Luo F."/>
            <person name="Gmitter F. Jr."/>
        </authorList>
    </citation>
    <scope>NUCLEOTIDE SEQUENCE [LARGE SCALE GENOMIC DNA]</scope>
    <source>
        <strain evidence="2">cv. Valencia</strain>
    </source>
</reference>
<evidence type="ECO:0000313" key="2">
    <source>
        <dbReference type="Proteomes" id="UP000829398"/>
    </source>
</evidence>
<evidence type="ECO:0000313" key="1">
    <source>
        <dbReference type="EMBL" id="KAH9804740.1"/>
    </source>
</evidence>
<name>A0ACB8P4R2_CITSI</name>
<organism evidence="1 2">
    <name type="scientific">Citrus sinensis</name>
    <name type="common">Sweet orange</name>
    <name type="synonym">Citrus aurantium var. sinensis</name>
    <dbReference type="NCBI Taxonomy" id="2711"/>
    <lineage>
        <taxon>Eukaryota</taxon>
        <taxon>Viridiplantae</taxon>
        <taxon>Streptophyta</taxon>
        <taxon>Embryophyta</taxon>
        <taxon>Tracheophyta</taxon>
        <taxon>Spermatophyta</taxon>
        <taxon>Magnoliopsida</taxon>
        <taxon>eudicotyledons</taxon>
        <taxon>Gunneridae</taxon>
        <taxon>Pentapetalae</taxon>
        <taxon>rosids</taxon>
        <taxon>malvids</taxon>
        <taxon>Sapindales</taxon>
        <taxon>Rutaceae</taxon>
        <taxon>Aurantioideae</taxon>
        <taxon>Citrus</taxon>
    </lineage>
</organism>
<gene>
    <name evidence="1" type="ORF">KPL71_002215</name>
</gene>
<dbReference type="Proteomes" id="UP000829398">
    <property type="component" value="Chromosome 1"/>
</dbReference>